<keyword evidence="2" id="KW-1185">Reference proteome</keyword>
<gene>
    <name evidence="1" type="ORF">GCM10023351_22190</name>
</gene>
<dbReference type="RefSeq" id="WP_345439137.1">
    <property type="nucleotide sequence ID" value="NZ_BAABKO010000004.1"/>
</dbReference>
<evidence type="ECO:0000313" key="2">
    <source>
        <dbReference type="Proteomes" id="UP001501645"/>
    </source>
</evidence>
<name>A0ABP9A9E2_9MICO</name>
<organism evidence="1 2">
    <name type="scientific">Microbacterium gilvum</name>
    <dbReference type="NCBI Taxonomy" id="1336204"/>
    <lineage>
        <taxon>Bacteria</taxon>
        <taxon>Bacillati</taxon>
        <taxon>Actinomycetota</taxon>
        <taxon>Actinomycetes</taxon>
        <taxon>Micrococcales</taxon>
        <taxon>Microbacteriaceae</taxon>
        <taxon>Microbacterium</taxon>
    </lineage>
</organism>
<reference evidence="2" key="1">
    <citation type="journal article" date="2019" name="Int. J. Syst. Evol. Microbiol.">
        <title>The Global Catalogue of Microorganisms (GCM) 10K type strain sequencing project: providing services to taxonomists for standard genome sequencing and annotation.</title>
        <authorList>
            <consortium name="The Broad Institute Genomics Platform"/>
            <consortium name="The Broad Institute Genome Sequencing Center for Infectious Disease"/>
            <person name="Wu L."/>
            <person name="Ma J."/>
        </authorList>
    </citation>
    <scope>NUCLEOTIDE SEQUENCE [LARGE SCALE GENOMIC DNA]</scope>
    <source>
        <strain evidence="2">JCM 18537</strain>
    </source>
</reference>
<proteinExistence type="predicted"/>
<protein>
    <recommendedName>
        <fullName evidence="3">Glycosyltransferase</fullName>
    </recommendedName>
</protein>
<comment type="caution">
    <text evidence="1">The sequence shown here is derived from an EMBL/GenBank/DDBJ whole genome shotgun (WGS) entry which is preliminary data.</text>
</comment>
<evidence type="ECO:0008006" key="3">
    <source>
        <dbReference type="Google" id="ProtNLM"/>
    </source>
</evidence>
<dbReference type="Pfam" id="PF13692">
    <property type="entry name" value="Glyco_trans_1_4"/>
    <property type="match status" value="1"/>
</dbReference>
<dbReference type="EMBL" id="BAABKO010000004">
    <property type="protein sequence ID" value="GAA4777016.1"/>
    <property type="molecule type" value="Genomic_DNA"/>
</dbReference>
<dbReference type="Proteomes" id="UP001501645">
    <property type="component" value="Unassembled WGS sequence"/>
</dbReference>
<dbReference type="CDD" id="cd03801">
    <property type="entry name" value="GT4_PimA-like"/>
    <property type="match status" value="1"/>
</dbReference>
<dbReference type="PANTHER" id="PTHR12526">
    <property type="entry name" value="GLYCOSYLTRANSFERASE"/>
    <property type="match status" value="1"/>
</dbReference>
<sequence length="336" mass="36167">MDGSRARLDAAGIPVRHQIYSEAIAEGVIAKLRRLLALVRAGRKAANRGVLITRWHPFLAFVAPAWRRKGGRILLLVQGNDDSTYETNPWLRKIPGIRALMTRSLRDGSSVLCVNRGLAEWVREQRVGVPGPVDVMPSGVSDLFFDAQPRDIGEPYALFFGGLAPWQGIDYMLEAHRSPEWPEGLKLLVIGDGVKSEAVKAAENATLSWLGPKKPAELATYVAGALVTLCPKSNTGSMAKVTTPFKMLESAAAGVPVIATDIPAQVDMLDEGGYGLLVDAEEPTDLARAVARLATDEALRSEIVGKARAFSPKCRWTSAAPQLAGAIEALQREIGA</sequence>
<evidence type="ECO:0000313" key="1">
    <source>
        <dbReference type="EMBL" id="GAA4777016.1"/>
    </source>
</evidence>
<dbReference type="Gene3D" id="3.40.50.2000">
    <property type="entry name" value="Glycogen Phosphorylase B"/>
    <property type="match status" value="2"/>
</dbReference>
<accession>A0ABP9A9E2</accession>
<dbReference type="SUPFAM" id="SSF53756">
    <property type="entry name" value="UDP-Glycosyltransferase/glycogen phosphorylase"/>
    <property type="match status" value="1"/>
</dbReference>